<dbReference type="InterPro" id="IPR011006">
    <property type="entry name" value="CheY-like_superfamily"/>
</dbReference>
<evidence type="ECO:0000256" key="4">
    <source>
        <dbReference type="ARBA" id="ARBA00023125"/>
    </source>
</evidence>
<evidence type="ECO:0000259" key="8">
    <source>
        <dbReference type="PROSITE" id="PS50110"/>
    </source>
</evidence>
<evidence type="ECO:0000313" key="11">
    <source>
        <dbReference type="Proteomes" id="UP001424741"/>
    </source>
</evidence>
<dbReference type="Gene3D" id="1.10.10.10">
    <property type="entry name" value="Winged helix-like DNA-binding domain superfamily/Winged helix DNA-binding domain"/>
    <property type="match status" value="1"/>
</dbReference>
<keyword evidence="11" id="KW-1185">Reference proteome</keyword>
<dbReference type="PANTHER" id="PTHR48111:SF22">
    <property type="entry name" value="REGULATOR OF RPOS"/>
    <property type="match status" value="1"/>
</dbReference>
<evidence type="ECO:0000256" key="7">
    <source>
        <dbReference type="PROSITE-ProRule" id="PRU01091"/>
    </source>
</evidence>
<evidence type="ECO:0000259" key="9">
    <source>
        <dbReference type="PROSITE" id="PS51755"/>
    </source>
</evidence>
<reference evidence="10 11" key="1">
    <citation type="submission" date="2024-02" db="EMBL/GenBank/DDBJ databases">
        <title>Rubritalea halochordaticola NBRC 107102.</title>
        <authorList>
            <person name="Ichikawa N."/>
            <person name="Katano-Makiyama Y."/>
            <person name="Hidaka K."/>
        </authorList>
    </citation>
    <scope>NUCLEOTIDE SEQUENCE [LARGE SCALE GENOMIC DNA]</scope>
    <source>
        <strain evidence="10 11">NBRC 107102</strain>
    </source>
</reference>
<protein>
    <submittedName>
        <fullName evidence="10">Transcriptional regulatory protein HprR</fullName>
    </submittedName>
</protein>
<dbReference type="EMBL" id="BAABRL010000003">
    <property type="protein sequence ID" value="GAA5494995.1"/>
    <property type="molecule type" value="Genomic_DNA"/>
</dbReference>
<keyword evidence="5" id="KW-0804">Transcription</keyword>
<keyword evidence="2" id="KW-0902">Two-component regulatory system</keyword>
<dbReference type="InterPro" id="IPR036388">
    <property type="entry name" value="WH-like_DNA-bd_sf"/>
</dbReference>
<feature type="DNA-binding region" description="OmpR/PhoB-type" evidence="7">
    <location>
        <begin position="123"/>
        <end position="217"/>
    </location>
</feature>
<dbReference type="InterPro" id="IPR001789">
    <property type="entry name" value="Sig_transdc_resp-reg_receiver"/>
</dbReference>
<accession>A0ABP9UZ48</accession>
<feature type="domain" description="OmpR/PhoB-type" evidence="9">
    <location>
        <begin position="123"/>
        <end position="217"/>
    </location>
</feature>
<dbReference type="SMART" id="SM00862">
    <property type="entry name" value="Trans_reg_C"/>
    <property type="match status" value="1"/>
</dbReference>
<dbReference type="PANTHER" id="PTHR48111">
    <property type="entry name" value="REGULATOR OF RPOS"/>
    <property type="match status" value="1"/>
</dbReference>
<dbReference type="Gene3D" id="6.10.250.690">
    <property type="match status" value="1"/>
</dbReference>
<dbReference type="Proteomes" id="UP001424741">
    <property type="component" value="Unassembled WGS sequence"/>
</dbReference>
<dbReference type="RefSeq" id="WP_346187851.1">
    <property type="nucleotide sequence ID" value="NZ_BAABRL010000003.1"/>
</dbReference>
<keyword evidence="4 7" id="KW-0238">DNA-binding</keyword>
<dbReference type="InterPro" id="IPR039420">
    <property type="entry name" value="WalR-like"/>
</dbReference>
<dbReference type="CDD" id="cd00383">
    <property type="entry name" value="trans_reg_C"/>
    <property type="match status" value="1"/>
</dbReference>
<dbReference type="SUPFAM" id="SSF52172">
    <property type="entry name" value="CheY-like"/>
    <property type="match status" value="1"/>
</dbReference>
<keyword evidence="3" id="KW-0805">Transcription regulation</keyword>
<dbReference type="PROSITE" id="PS50110">
    <property type="entry name" value="RESPONSE_REGULATORY"/>
    <property type="match status" value="1"/>
</dbReference>
<name>A0ABP9UZ48_9BACT</name>
<gene>
    <name evidence="10" type="primary">hprR</name>
    <name evidence="10" type="ORF">Rhal01_01164</name>
</gene>
<evidence type="ECO:0000256" key="3">
    <source>
        <dbReference type="ARBA" id="ARBA00023015"/>
    </source>
</evidence>
<evidence type="ECO:0000256" key="2">
    <source>
        <dbReference type="ARBA" id="ARBA00023012"/>
    </source>
</evidence>
<dbReference type="PROSITE" id="PS51755">
    <property type="entry name" value="OMPR_PHOB"/>
    <property type="match status" value="1"/>
</dbReference>
<dbReference type="Gene3D" id="3.40.50.2300">
    <property type="match status" value="1"/>
</dbReference>
<dbReference type="Pfam" id="PF00486">
    <property type="entry name" value="Trans_reg_C"/>
    <property type="match status" value="1"/>
</dbReference>
<keyword evidence="1 6" id="KW-0597">Phosphoprotein</keyword>
<dbReference type="Pfam" id="PF00072">
    <property type="entry name" value="Response_reg"/>
    <property type="match status" value="1"/>
</dbReference>
<organism evidence="10 11">
    <name type="scientific">Rubritalea halochordaticola</name>
    <dbReference type="NCBI Taxonomy" id="714537"/>
    <lineage>
        <taxon>Bacteria</taxon>
        <taxon>Pseudomonadati</taxon>
        <taxon>Verrucomicrobiota</taxon>
        <taxon>Verrucomicrobiia</taxon>
        <taxon>Verrucomicrobiales</taxon>
        <taxon>Rubritaleaceae</taxon>
        <taxon>Rubritalea</taxon>
    </lineage>
</organism>
<evidence type="ECO:0000256" key="5">
    <source>
        <dbReference type="ARBA" id="ARBA00023163"/>
    </source>
</evidence>
<evidence type="ECO:0000256" key="6">
    <source>
        <dbReference type="PROSITE-ProRule" id="PRU00169"/>
    </source>
</evidence>
<feature type="modified residue" description="4-aspartylphosphate" evidence="6">
    <location>
        <position position="51"/>
    </location>
</feature>
<evidence type="ECO:0000256" key="1">
    <source>
        <dbReference type="ARBA" id="ARBA00022553"/>
    </source>
</evidence>
<dbReference type="SMART" id="SM00448">
    <property type="entry name" value="REC"/>
    <property type="match status" value="1"/>
</dbReference>
<evidence type="ECO:0000313" key="10">
    <source>
        <dbReference type="EMBL" id="GAA5494995.1"/>
    </source>
</evidence>
<comment type="caution">
    <text evidence="10">The sequence shown here is derived from an EMBL/GenBank/DDBJ whole genome shotgun (WGS) entry which is preliminary data.</text>
</comment>
<proteinExistence type="predicted"/>
<sequence>MKVLVIEDDEDIRATIVQSLREAGFNIDEVDNGTEGLYQALEWNYEVILLDVMLPGMNGWDLLTALRKQKTTPVLMLTAKGQLEDRLQGLNSGADDYLVKPYEPQELVARVRALARRVTGQVTNEIRIGSVLIDTASRSVFKNEQPVKFTNAQYNVLEYLACRAGAVVSREALCETLGIEDEEEFSNVLNVYIYNIRKRLGKDFLQNKRGQGFIIPTDA</sequence>
<feature type="domain" description="Response regulatory" evidence="8">
    <location>
        <begin position="2"/>
        <end position="115"/>
    </location>
</feature>
<dbReference type="InterPro" id="IPR001867">
    <property type="entry name" value="OmpR/PhoB-type_DNA-bd"/>
</dbReference>